<dbReference type="EMBL" id="GG745335">
    <property type="protein sequence ID" value="KNE60236.1"/>
    <property type="molecule type" value="Genomic_DNA"/>
</dbReference>
<gene>
    <name evidence="1" type="ORF">AMAG_18495</name>
</gene>
<evidence type="ECO:0000313" key="2">
    <source>
        <dbReference type="Proteomes" id="UP000054350"/>
    </source>
</evidence>
<proteinExistence type="predicted"/>
<reference evidence="2" key="2">
    <citation type="submission" date="2009-11" db="EMBL/GenBank/DDBJ databases">
        <title>The Genome Sequence of Allomyces macrogynus strain ATCC 38327.</title>
        <authorList>
            <consortium name="The Broad Institute Genome Sequencing Platform"/>
            <person name="Russ C."/>
            <person name="Cuomo C."/>
            <person name="Shea T."/>
            <person name="Young S.K."/>
            <person name="Zeng Q."/>
            <person name="Koehrsen M."/>
            <person name="Haas B."/>
            <person name="Borodovsky M."/>
            <person name="Guigo R."/>
            <person name="Alvarado L."/>
            <person name="Berlin A."/>
            <person name="Borenstein D."/>
            <person name="Chen Z."/>
            <person name="Engels R."/>
            <person name="Freedman E."/>
            <person name="Gellesch M."/>
            <person name="Goldberg J."/>
            <person name="Griggs A."/>
            <person name="Gujja S."/>
            <person name="Heiman D."/>
            <person name="Hepburn T."/>
            <person name="Howarth C."/>
            <person name="Jen D."/>
            <person name="Larson L."/>
            <person name="Lewis B."/>
            <person name="Mehta T."/>
            <person name="Park D."/>
            <person name="Pearson M."/>
            <person name="Roberts A."/>
            <person name="Saif S."/>
            <person name="Shenoy N."/>
            <person name="Sisk P."/>
            <person name="Stolte C."/>
            <person name="Sykes S."/>
            <person name="Walk T."/>
            <person name="White J."/>
            <person name="Yandava C."/>
            <person name="Burger G."/>
            <person name="Gray M.W."/>
            <person name="Holland P.W.H."/>
            <person name="King N."/>
            <person name="Lang F.B.F."/>
            <person name="Roger A.J."/>
            <person name="Ruiz-Trillo I."/>
            <person name="Lander E."/>
            <person name="Nusbaum C."/>
        </authorList>
    </citation>
    <scope>NUCLEOTIDE SEQUENCE [LARGE SCALE GENOMIC DNA]</scope>
    <source>
        <strain evidence="2">ATCC 38327</strain>
    </source>
</reference>
<reference evidence="1 2" key="1">
    <citation type="submission" date="2009-11" db="EMBL/GenBank/DDBJ databases">
        <title>Annotation of Allomyces macrogynus ATCC 38327.</title>
        <authorList>
            <consortium name="The Broad Institute Genome Sequencing Platform"/>
            <person name="Russ C."/>
            <person name="Cuomo C."/>
            <person name="Burger G."/>
            <person name="Gray M.W."/>
            <person name="Holland P.W.H."/>
            <person name="King N."/>
            <person name="Lang F.B.F."/>
            <person name="Roger A.J."/>
            <person name="Ruiz-Trillo I."/>
            <person name="Young S.K."/>
            <person name="Zeng Q."/>
            <person name="Gargeya S."/>
            <person name="Fitzgerald M."/>
            <person name="Haas B."/>
            <person name="Abouelleil A."/>
            <person name="Alvarado L."/>
            <person name="Arachchi H.M."/>
            <person name="Berlin A."/>
            <person name="Chapman S.B."/>
            <person name="Gearin G."/>
            <person name="Goldberg J."/>
            <person name="Griggs A."/>
            <person name="Gujja S."/>
            <person name="Hansen M."/>
            <person name="Heiman D."/>
            <person name="Howarth C."/>
            <person name="Larimer J."/>
            <person name="Lui A."/>
            <person name="MacDonald P.J.P."/>
            <person name="McCowen C."/>
            <person name="Montmayeur A."/>
            <person name="Murphy C."/>
            <person name="Neiman D."/>
            <person name="Pearson M."/>
            <person name="Priest M."/>
            <person name="Roberts A."/>
            <person name="Saif S."/>
            <person name="Shea T."/>
            <person name="Sisk P."/>
            <person name="Stolte C."/>
            <person name="Sykes S."/>
            <person name="Wortman J."/>
            <person name="Nusbaum C."/>
            <person name="Birren B."/>
        </authorList>
    </citation>
    <scope>NUCLEOTIDE SEQUENCE [LARGE SCALE GENOMIC DNA]</scope>
    <source>
        <strain evidence="1 2">ATCC 38327</strain>
    </source>
</reference>
<organism evidence="1 2">
    <name type="scientific">Allomyces macrogynus (strain ATCC 38327)</name>
    <name type="common">Allomyces javanicus var. macrogynus</name>
    <dbReference type="NCBI Taxonomy" id="578462"/>
    <lineage>
        <taxon>Eukaryota</taxon>
        <taxon>Fungi</taxon>
        <taxon>Fungi incertae sedis</taxon>
        <taxon>Blastocladiomycota</taxon>
        <taxon>Blastocladiomycetes</taxon>
        <taxon>Blastocladiales</taxon>
        <taxon>Blastocladiaceae</taxon>
        <taxon>Allomyces</taxon>
    </lineage>
</organism>
<dbReference type="Proteomes" id="UP000054350">
    <property type="component" value="Unassembled WGS sequence"/>
</dbReference>
<accession>A0A0L0SCM6</accession>
<keyword evidence="2" id="KW-1185">Reference proteome</keyword>
<name>A0A0L0SCM6_ALLM3</name>
<protein>
    <submittedName>
        <fullName evidence="1">Uncharacterized protein</fullName>
    </submittedName>
</protein>
<sequence length="199" mass="21178">MSLVGVIVDMGISTALSAYQQSRQATGGWVRPTNATARAAAPMAQFGRPAARQAANAMLQTMIKNKLLAALARAALQQYGVTAGAGPFMYGYGSVPVGTFDFNMKGLDSTRRGNDGTNLTQTAAEEMHQSLQYLNGAQVCRIFVRNFKSQPDLASTWGSIMPQRPNFVAAAQVVHDVGQAYHSASAVSIHLPWSTPLSS</sequence>
<dbReference type="AlphaFoldDB" id="A0A0L0SCM6"/>
<dbReference type="VEuPathDB" id="FungiDB:AMAG_18495"/>
<evidence type="ECO:0000313" key="1">
    <source>
        <dbReference type="EMBL" id="KNE60236.1"/>
    </source>
</evidence>